<dbReference type="AlphaFoldDB" id="A0A382X463"/>
<reference evidence="1" key="1">
    <citation type="submission" date="2018-05" db="EMBL/GenBank/DDBJ databases">
        <authorList>
            <person name="Lanie J.A."/>
            <person name="Ng W.-L."/>
            <person name="Kazmierczak K.M."/>
            <person name="Andrzejewski T.M."/>
            <person name="Davidsen T.M."/>
            <person name="Wayne K.J."/>
            <person name="Tettelin H."/>
            <person name="Glass J.I."/>
            <person name="Rusch D."/>
            <person name="Podicherti R."/>
            <person name="Tsui H.-C.T."/>
            <person name="Winkler M.E."/>
        </authorList>
    </citation>
    <scope>NUCLEOTIDE SEQUENCE</scope>
</reference>
<gene>
    <name evidence="1" type="ORF">METZ01_LOCUS418012</name>
</gene>
<dbReference type="InterPro" id="IPR027613">
    <property type="entry name" value="O_ant_LIC13510"/>
</dbReference>
<proteinExistence type="predicted"/>
<dbReference type="EMBL" id="UINC01164350">
    <property type="protein sequence ID" value="SVD65158.1"/>
    <property type="molecule type" value="Genomic_DNA"/>
</dbReference>
<evidence type="ECO:0000313" key="1">
    <source>
        <dbReference type="EMBL" id="SVD65158.1"/>
    </source>
</evidence>
<feature type="non-terminal residue" evidence="1">
    <location>
        <position position="1"/>
    </location>
</feature>
<feature type="non-terminal residue" evidence="1">
    <location>
        <position position="273"/>
    </location>
</feature>
<protein>
    <submittedName>
        <fullName evidence="1">Uncharacterized protein</fullName>
    </submittedName>
</protein>
<accession>A0A382X463</accession>
<dbReference type="NCBIfam" id="TIGR04326">
    <property type="entry name" value="O_ant_LIC13510"/>
    <property type="match status" value="1"/>
</dbReference>
<sequence length="273" mass="30688">WPLIQGDWHASMRGSVAIKNLLWIEMFGRALRDLPRQQRGLFLCENQAWERAFIHAWHKHGHGQLIAVAHATIRFWDLRYFIDPRTVRSPHPYPMPRAELVALNGRAAVDAYVSSGYPTDAVVECEALRYGYLDDLRSSLAPRRPSGNAIKVLILGDYLPSCTMKMLSLLEAALALSTRPAEYTFKPHAGFSVKSTDFPSLRMRVVTDPLPTILRDFDVAYASNMTSAAVDAYLMGVPVIVMLDETELNFSPLRDRTGVRFAGTAWELAEALQ</sequence>
<name>A0A382X463_9ZZZZ</name>
<organism evidence="1">
    <name type="scientific">marine metagenome</name>
    <dbReference type="NCBI Taxonomy" id="408172"/>
    <lineage>
        <taxon>unclassified sequences</taxon>
        <taxon>metagenomes</taxon>
        <taxon>ecological metagenomes</taxon>
    </lineage>
</organism>